<gene>
    <name evidence="2" type="ORF">H8S62_17270</name>
</gene>
<dbReference type="EMBL" id="JACOPQ010000021">
    <property type="protein sequence ID" value="MBC5738764.1"/>
    <property type="molecule type" value="Genomic_DNA"/>
</dbReference>
<keyword evidence="3" id="KW-1185">Reference proteome</keyword>
<reference evidence="2" key="1">
    <citation type="submission" date="2020-08" db="EMBL/GenBank/DDBJ databases">
        <title>Genome public.</title>
        <authorList>
            <person name="Liu C."/>
            <person name="Sun Q."/>
        </authorList>
    </citation>
    <scope>NUCLEOTIDE SEQUENCE</scope>
    <source>
        <strain evidence="2">NSJ-52</strain>
    </source>
</reference>
<evidence type="ECO:0000313" key="2">
    <source>
        <dbReference type="EMBL" id="MBC5738764.1"/>
    </source>
</evidence>
<dbReference type="Gene3D" id="3.90.1750.20">
    <property type="entry name" value="Putative Large Serine Recombinase, Chain B, Domain 2"/>
    <property type="match status" value="1"/>
</dbReference>
<dbReference type="Pfam" id="PF07508">
    <property type="entry name" value="Recombinase"/>
    <property type="match status" value="1"/>
</dbReference>
<dbReference type="GO" id="GO:0000150">
    <property type="term" value="F:DNA strand exchange activity"/>
    <property type="evidence" value="ECO:0007669"/>
    <property type="project" value="InterPro"/>
</dbReference>
<name>A0A8J6JPF2_9FIRM</name>
<accession>A0A8J6JPF2</accession>
<dbReference type="GO" id="GO:0003677">
    <property type="term" value="F:DNA binding"/>
    <property type="evidence" value="ECO:0007669"/>
    <property type="project" value="InterPro"/>
</dbReference>
<evidence type="ECO:0000313" key="3">
    <source>
        <dbReference type="Proteomes" id="UP000607645"/>
    </source>
</evidence>
<organism evidence="2 3">
    <name type="scientific">Lawsonibacter faecis</name>
    <dbReference type="NCBI Taxonomy" id="2763052"/>
    <lineage>
        <taxon>Bacteria</taxon>
        <taxon>Bacillati</taxon>
        <taxon>Bacillota</taxon>
        <taxon>Clostridia</taxon>
        <taxon>Eubacteriales</taxon>
        <taxon>Oscillospiraceae</taxon>
        <taxon>Lawsonibacter</taxon>
    </lineage>
</organism>
<feature type="domain" description="Recombinase" evidence="1">
    <location>
        <begin position="4"/>
        <end position="99"/>
    </location>
</feature>
<dbReference type="Proteomes" id="UP000607645">
    <property type="component" value="Unassembled WGS sequence"/>
</dbReference>
<protein>
    <submittedName>
        <fullName evidence="2">Recombinase family protein</fullName>
    </submittedName>
</protein>
<dbReference type="AlphaFoldDB" id="A0A8J6JPF2"/>
<dbReference type="PROSITE" id="PS51737">
    <property type="entry name" value="RECOMBINASE_DNA_BIND"/>
    <property type="match status" value="1"/>
</dbReference>
<dbReference type="InterPro" id="IPR038109">
    <property type="entry name" value="DNA_bind_recomb_sf"/>
</dbReference>
<sequence>MKLPYGYVLIEGEIAVHEEKADVVRSIFDAYLAGASLGKIVDMLFAKGILSPIGKTKWTRAAVDKLLTNKKYIPLVGVRVYMDAQFERAQRCNIDYDKAGHPRKAVRYRSPAFETK</sequence>
<proteinExistence type="predicted"/>
<dbReference type="RefSeq" id="WP_186920390.1">
    <property type="nucleotide sequence ID" value="NZ_JACOPQ010000021.1"/>
</dbReference>
<evidence type="ECO:0000259" key="1">
    <source>
        <dbReference type="PROSITE" id="PS51737"/>
    </source>
</evidence>
<comment type="caution">
    <text evidence="2">The sequence shown here is derived from an EMBL/GenBank/DDBJ whole genome shotgun (WGS) entry which is preliminary data.</text>
</comment>
<dbReference type="InterPro" id="IPR011109">
    <property type="entry name" value="DNA_bind_recombinase_dom"/>
</dbReference>